<keyword evidence="4" id="KW-0396">Initiation factor</keyword>
<dbReference type="Gene3D" id="2.160.20.80">
    <property type="entry name" value="E3 ubiquitin-protein ligase SopA"/>
    <property type="match status" value="1"/>
</dbReference>
<name>A0A0R0LW10_9MICR</name>
<sequence length="208" mass="25078">MEKNLRHYLNNRNFRKKSSNFTPIDTTRNKSVESQGNKPKSSWQQFETDLFFKYLPVTGTDFSLLERYFKNKSRKQLKAKFKREYKKDSRVIDRLLAGKDCFIKDAGLKDIELKEIELKDIELKESKFKDIELKDIEFKDTELKESKFKEIESKDTELKESKFKDIELKKSKFKESEINEHKENINRYNLENKTESTENTELRPFEEF</sequence>
<dbReference type="InterPro" id="IPR001646">
    <property type="entry name" value="5peptide_repeat"/>
</dbReference>
<dbReference type="InterPro" id="IPR009057">
    <property type="entry name" value="Homeodomain-like_sf"/>
</dbReference>
<comment type="caution">
    <text evidence="4">The sequence shown here is derived from an EMBL/GenBank/DDBJ whole genome shotgun (WGS) entry which is preliminary data.</text>
</comment>
<dbReference type="SUPFAM" id="SSF46689">
    <property type="entry name" value="Homeodomain-like"/>
    <property type="match status" value="1"/>
</dbReference>
<dbReference type="SUPFAM" id="SSF141571">
    <property type="entry name" value="Pentapeptide repeat-like"/>
    <property type="match status" value="1"/>
</dbReference>
<feature type="coiled-coil region" evidence="1">
    <location>
        <begin position="171"/>
        <end position="198"/>
    </location>
</feature>
<dbReference type="GO" id="GO:0003743">
    <property type="term" value="F:translation initiation factor activity"/>
    <property type="evidence" value="ECO:0007669"/>
    <property type="project" value="UniProtKB-KW"/>
</dbReference>
<evidence type="ECO:0000313" key="5">
    <source>
        <dbReference type="Proteomes" id="UP000051530"/>
    </source>
</evidence>
<keyword evidence="1" id="KW-0175">Coiled coil</keyword>
<reference evidence="4 5" key="1">
    <citation type="submission" date="2015-07" db="EMBL/GenBank/DDBJ databases">
        <title>The genome of Pseudoloma neurophilia, a relevant intracellular parasite of the zebrafish.</title>
        <authorList>
            <person name="Ndikumana S."/>
            <person name="Pelin A."/>
            <person name="Sanders J."/>
            <person name="Corradi N."/>
        </authorList>
    </citation>
    <scope>NUCLEOTIDE SEQUENCE [LARGE SCALE GENOMIC DNA]</scope>
    <source>
        <strain evidence="4 5">MK1</strain>
    </source>
</reference>
<dbReference type="OrthoDB" id="272624at2759"/>
<dbReference type="EMBL" id="LGUB01000300">
    <property type="protein sequence ID" value="KRH93542.1"/>
    <property type="molecule type" value="Genomic_DNA"/>
</dbReference>
<dbReference type="AlphaFoldDB" id="A0A0R0LW10"/>
<evidence type="ECO:0000313" key="4">
    <source>
        <dbReference type="EMBL" id="KRH93542.1"/>
    </source>
</evidence>
<evidence type="ECO:0000256" key="1">
    <source>
        <dbReference type="SAM" id="Coils"/>
    </source>
</evidence>
<protein>
    <submittedName>
        <fullName evidence="4">Transcription initiation factor TFIIIB, Bdp1 subunit</fullName>
    </submittedName>
</protein>
<keyword evidence="4" id="KW-0648">Protein biosynthesis</keyword>
<dbReference type="Proteomes" id="UP000051530">
    <property type="component" value="Unassembled WGS sequence"/>
</dbReference>
<dbReference type="Pfam" id="PF15963">
    <property type="entry name" value="Myb_DNA-bind_7"/>
    <property type="match status" value="1"/>
</dbReference>
<keyword evidence="5" id="KW-1185">Reference proteome</keyword>
<evidence type="ECO:0000256" key="2">
    <source>
        <dbReference type="SAM" id="MobiDB-lite"/>
    </source>
</evidence>
<proteinExistence type="predicted"/>
<accession>A0A0R0LW10</accession>
<dbReference type="InterPro" id="IPR039467">
    <property type="entry name" value="TFIIIB_B''_Myb"/>
</dbReference>
<gene>
    <name evidence="4" type="ORF">M153_788000743</name>
</gene>
<feature type="region of interest" description="Disordered" evidence="2">
    <location>
        <begin position="16"/>
        <end position="40"/>
    </location>
</feature>
<feature type="domain" description="Transcription factor TFIIIB component B'' Myb" evidence="3">
    <location>
        <begin position="37"/>
        <end position="100"/>
    </location>
</feature>
<evidence type="ECO:0000259" key="3">
    <source>
        <dbReference type="Pfam" id="PF15963"/>
    </source>
</evidence>
<organism evidence="4 5">
    <name type="scientific">Pseudoloma neurophilia</name>
    <dbReference type="NCBI Taxonomy" id="146866"/>
    <lineage>
        <taxon>Eukaryota</taxon>
        <taxon>Fungi</taxon>
        <taxon>Fungi incertae sedis</taxon>
        <taxon>Microsporidia</taxon>
        <taxon>Pseudoloma</taxon>
    </lineage>
</organism>
<dbReference type="VEuPathDB" id="MicrosporidiaDB:M153_788000743"/>
<dbReference type="Pfam" id="PF13599">
    <property type="entry name" value="Pentapeptide_4"/>
    <property type="match status" value="1"/>
</dbReference>